<dbReference type="InterPro" id="IPR001962">
    <property type="entry name" value="Asn_synthase"/>
</dbReference>
<dbReference type="Pfam" id="PF00733">
    <property type="entry name" value="Asn_synthase"/>
    <property type="match status" value="1"/>
</dbReference>
<keyword evidence="6 8" id="KW-0315">Glutamine amidotransferase</keyword>
<comment type="pathway">
    <text evidence="1">Amino-acid biosynthesis; L-asparagine biosynthesis; L-asparagine from L-aspartate (L-Gln route): step 1/1.</text>
</comment>
<dbReference type="OrthoDB" id="9763290at2"/>
<evidence type="ECO:0000256" key="3">
    <source>
        <dbReference type="ARBA" id="ARBA00012737"/>
    </source>
</evidence>
<dbReference type="GO" id="GO:0006529">
    <property type="term" value="P:asparagine biosynthetic process"/>
    <property type="evidence" value="ECO:0007669"/>
    <property type="project" value="UniProtKB-KW"/>
</dbReference>
<dbReference type="PATRIC" id="fig|1137281.3.peg.461"/>
<dbReference type="GO" id="GO:0005524">
    <property type="term" value="F:ATP binding"/>
    <property type="evidence" value="ECO:0007669"/>
    <property type="project" value="UniProtKB-KW"/>
</dbReference>
<reference evidence="11 12" key="1">
    <citation type="submission" date="2012-12" db="EMBL/GenBank/DDBJ databases">
        <title>Genome assembly of Formosa sp. AK20.</title>
        <authorList>
            <person name="Kumar R."/>
            <person name="Khatri I."/>
            <person name="Vaidya B."/>
            <person name="Subramanian S."/>
            <person name="Pinnaka A."/>
        </authorList>
    </citation>
    <scope>NUCLEOTIDE SEQUENCE [LARGE SCALE GENOMIC DNA]</scope>
    <source>
        <strain evidence="11 12">AK20</strain>
    </source>
</reference>
<evidence type="ECO:0000256" key="9">
    <source>
        <dbReference type="PIRSR" id="PIRSR001589-2"/>
    </source>
</evidence>
<dbReference type="InterPro" id="IPR051786">
    <property type="entry name" value="ASN_synthetase/amidase"/>
</dbReference>
<dbReference type="RefSeq" id="WP_007647310.1">
    <property type="nucleotide sequence ID" value="NZ_ANLA01000004.1"/>
</dbReference>
<comment type="catalytic activity">
    <reaction evidence="7">
        <text>L-aspartate + L-glutamine + ATP + H2O = L-asparagine + L-glutamate + AMP + diphosphate + H(+)</text>
        <dbReference type="Rhea" id="RHEA:12228"/>
        <dbReference type="ChEBI" id="CHEBI:15377"/>
        <dbReference type="ChEBI" id="CHEBI:15378"/>
        <dbReference type="ChEBI" id="CHEBI:29985"/>
        <dbReference type="ChEBI" id="CHEBI:29991"/>
        <dbReference type="ChEBI" id="CHEBI:30616"/>
        <dbReference type="ChEBI" id="CHEBI:33019"/>
        <dbReference type="ChEBI" id="CHEBI:58048"/>
        <dbReference type="ChEBI" id="CHEBI:58359"/>
        <dbReference type="ChEBI" id="CHEBI:456215"/>
        <dbReference type="EC" id="6.3.5.4"/>
    </reaction>
</comment>
<dbReference type="SUPFAM" id="SSF56235">
    <property type="entry name" value="N-terminal nucleophile aminohydrolases (Ntn hydrolases)"/>
    <property type="match status" value="1"/>
</dbReference>
<comment type="caution">
    <text evidence="11">The sequence shown here is derived from an EMBL/GenBank/DDBJ whole genome shotgun (WGS) entry which is preliminary data.</text>
</comment>
<keyword evidence="12" id="KW-1185">Reference proteome</keyword>
<dbReference type="PIRSF" id="PIRSF001589">
    <property type="entry name" value="Asn_synthetase_glu-h"/>
    <property type="match status" value="1"/>
</dbReference>
<evidence type="ECO:0000313" key="11">
    <source>
        <dbReference type="EMBL" id="EMQ95972.1"/>
    </source>
</evidence>
<dbReference type="PANTHER" id="PTHR43284:SF1">
    <property type="entry name" value="ASPARAGINE SYNTHETASE"/>
    <property type="match status" value="1"/>
</dbReference>
<dbReference type="eggNOG" id="COG0367">
    <property type="taxonomic scope" value="Bacteria"/>
</dbReference>
<evidence type="ECO:0000256" key="1">
    <source>
        <dbReference type="ARBA" id="ARBA00005187"/>
    </source>
</evidence>
<dbReference type="Pfam" id="PF13537">
    <property type="entry name" value="GATase_7"/>
    <property type="match status" value="1"/>
</dbReference>
<feature type="domain" description="Glutamine amidotransferase type-2" evidence="10">
    <location>
        <begin position="2"/>
        <end position="204"/>
    </location>
</feature>
<accession>M7MI76</accession>
<feature type="binding site" evidence="9">
    <location>
        <position position="91"/>
    </location>
    <ligand>
        <name>L-glutamine</name>
        <dbReference type="ChEBI" id="CHEBI:58359"/>
    </ligand>
</feature>
<dbReference type="AlphaFoldDB" id="M7MI76"/>
<feature type="binding site" evidence="9">
    <location>
        <position position="254"/>
    </location>
    <ligand>
        <name>ATP</name>
        <dbReference type="ChEBI" id="CHEBI:30616"/>
    </ligand>
</feature>
<name>M7MI76_9FLAO</name>
<dbReference type="GO" id="GO:0004066">
    <property type="term" value="F:asparagine synthase (glutamine-hydrolyzing) activity"/>
    <property type="evidence" value="ECO:0007669"/>
    <property type="project" value="UniProtKB-EC"/>
</dbReference>
<dbReference type="InterPro" id="IPR006426">
    <property type="entry name" value="Asn_synth_AEB"/>
</dbReference>
<dbReference type="Gene3D" id="3.60.20.10">
    <property type="entry name" value="Glutamine Phosphoribosylpyrophosphate, subunit 1, domain 1"/>
    <property type="match status" value="1"/>
</dbReference>
<evidence type="ECO:0000256" key="4">
    <source>
        <dbReference type="ARBA" id="ARBA00022741"/>
    </source>
</evidence>
<evidence type="ECO:0000256" key="5">
    <source>
        <dbReference type="ARBA" id="ARBA00022840"/>
    </source>
</evidence>
<dbReference type="Proteomes" id="UP000012024">
    <property type="component" value="Unassembled WGS sequence"/>
</dbReference>
<dbReference type="NCBIfam" id="TIGR01536">
    <property type="entry name" value="asn_synth_AEB"/>
    <property type="match status" value="1"/>
</dbReference>
<gene>
    <name evidence="11" type="ORF">D778_01862</name>
</gene>
<evidence type="ECO:0000259" key="10">
    <source>
        <dbReference type="PROSITE" id="PS51278"/>
    </source>
</evidence>
<keyword evidence="4 9" id="KW-0547">Nucleotide-binding</keyword>
<dbReference type="CDD" id="cd00712">
    <property type="entry name" value="AsnB"/>
    <property type="match status" value="1"/>
</dbReference>
<evidence type="ECO:0000256" key="7">
    <source>
        <dbReference type="ARBA" id="ARBA00048741"/>
    </source>
</evidence>
<dbReference type="InterPro" id="IPR029055">
    <property type="entry name" value="Ntn_hydrolases_N"/>
</dbReference>
<organism evidence="11 12">
    <name type="scientific">Xanthomarina gelatinilytica</name>
    <dbReference type="NCBI Taxonomy" id="1137281"/>
    <lineage>
        <taxon>Bacteria</taxon>
        <taxon>Pseudomonadati</taxon>
        <taxon>Bacteroidota</taxon>
        <taxon>Flavobacteriia</taxon>
        <taxon>Flavobacteriales</taxon>
        <taxon>Flavobacteriaceae</taxon>
        <taxon>Xanthomarina</taxon>
    </lineage>
</organism>
<dbReference type="GO" id="GO:0005829">
    <property type="term" value="C:cytosol"/>
    <property type="evidence" value="ECO:0007669"/>
    <property type="project" value="TreeGrafter"/>
</dbReference>
<keyword evidence="8" id="KW-0028">Amino-acid biosynthesis</keyword>
<dbReference type="SUPFAM" id="SSF52402">
    <property type="entry name" value="Adenine nucleotide alpha hydrolases-like"/>
    <property type="match status" value="1"/>
</dbReference>
<dbReference type="GeneID" id="98640393"/>
<dbReference type="EMBL" id="ANLA01000004">
    <property type="protein sequence ID" value="EMQ95972.1"/>
    <property type="molecule type" value="Genomic_DNA"/>
</dbReference>
<protein>
    <recommendedName>
        <fullName evidence="3">asparagine synthase (glutamine-hydrolyzing)</fullName>
        <ecNumber evidence="3">6.3.5.4</ecNumber>
    </recommendedName>
</protein>
<dbReference type="InterPro" id="IPR014729">
    <property type="entry name" value="Rossmann-like_a/b/a_fold"/>
</dbReference>
<keyword evidence="8" id="KW-0061">Asparagine biosynthesis</keyword>
<evidence type="ECO:0000313" key="12">
    <source>
        <dbReference type="Proteomes" id="UP000012024"/>
    </source>
</evidence>
<dbReference type="EC" id="6.3.5.4" evidence="3"/>
<dbReference type="Gene3D" id="3.40.50.620">
    <property type="entry name" value="HUPs"/>
    <property type="match status" value="1"/>
</dbReference>
<evidence type="ECO:0000256" key="8">
    <source>
        <dbReference type="PIRSR" id="PIRSR001589-1"/>
    </source>
</evidence>
<dbReference type="InterPro" id="IPR017932">
    <property type="entry name" value="GATase_2_dom"/>
</dbReference>
<evidence type="ECO:0000256" key="6">
    <source>
        <dbReference type="ARBA" id="ARBA00022962"/>
    </source>
</evidence>
<keyword evidence="5 9" id="KW-0067">ATP-binding</keyword>
<dbReference type="PANTHER" id="PTHR43284">
    <property type="entry name" value="ASPARAGINE SYNTHETASE (GLUTAMINE-HYDROLYZING)"/>
    <property type="match status" value="1"/>
</dbReference>
<feature type="active site" description="For GATase activity" evidence="8">
    <location>
        <position position="2"/>
    </location>
</feature>
<sequence>MCGIIGSLNREVTKEVLSVIHHRGPDYQSSYKWQNVSLGHTRLSIVDLSEAGNQPMQTDCGRYSIVFNGEIYNHQELRKELEGINFKGHSDTETILYYLREKGIDSVKKFNGIFAFGFLDKLQNKLFIVRDPFGVKPVYYHSLENELHSFSSEMRGLFALGAPKELDHTLLSSFLKLKYSPSPLTLYKNIKKVAPGSVIEVDTESKKILSQFHFGKVSAIDNNISEIDALEQYDFLLRKAIKRQLMSDVPISLLLSGGVDSALLAKIAKEESSGDIQTYTAGYVDANDDVNELDDAEISAKYIGVKNTKVILDEQVFLKELPHLIDSVEEPLGTQSIFPIHFLSKQINKDGYKVTLTGQGVDEPWGGYNRYNPQELIETLMKRKSVFKGLLSNVKKDSFRRAVKAINAKDRIDGFTESYSLFDDTMLSSLLNHNNFDFKGRDFTNNLIKQNYDLYNLDSRSATAAMMVLDARMNLADDLLVYTDKISMQHSIETRVPFLDIELMAFAESLPNTMKVTLFKNKILHKRLAERYLPKEIIYRKKRGFKTPRKQWFKGEVGTALEKHILDSSGIFGDIFNKAEISNYFKLHREGKVNYEKQLFSLVVLSYWMNDNFN</sequence>
<dbReference type="PROSITE" id="PS51278">
    <property type="entry name" value="GATASE_TYPE_2"/>
    <property type="match status" value="1"/>
</dbReference>
<dbReference type="InterPro" id="IPR033738">
    <property type="entry name" value="AsnB_N"/>
</dbReference>
<evidence type="ECO:0000256" key="2">
    <source>
        <dbReference type="ARBA" id="ARBA00005752"/>
    </source>
</evidence>
<comment type="similarity">
    <text evidence="2">Belongs to the asparagine synthetase family.</text>
</comment>
<proteinExistence type="inferred from homology"/>
<dbReference type="CDD" id="cd01991">
    <property type="entry name" value="Asn_synthase_B_C"/>
    <property type="match status" value="1"/>
</dbReference>